<proteinExistence type="predicted"/>
<evidence type="ECO:0000313" key="2">
    <source>
        <dbReference type="EMBL" id="BDT76554.1"/>
    </source>
</evidence>
<dbReference type="Gene3D" id="3.40.50.150">
    <property type="entry name" value="Vaccinia Virus protein VP39"/>
    <property type="match status" value="1"/>
</dbReference>
<evidence type="ECO:0000259" key="1">
    <source>
        <dbReference type="Pfam" id="PF08241"/>
    </source>
</evidence>
<sequence>MRYGILSDGPAIKNEVLRRQRNQSPIFLNLGCGTCAHSDWVNIDFRGDGITTFSWDLRNKLPLDDQSCDVIYASHVLEHFDCDAARKLLLECRKLLRPGGCIRLVVPDLEAIARAYLLSLDEARLNKLGAASRHEWMVIELLDQLVRHQSGGEMMKYWSQESVPEESFITERVGAEYTHARKFCRTKPATKVAIGNAKSVGKFRLGGEVHLWMYDDFSLASLLQDCGFINPTTYKASESSIKGFVNFHLDTLLDGSVRKPDSFFIEAYVV</sequence>
<dbReference type="EMBL" id="AP026973">
    <property type="protein sequence ID" value="BDT76554.1"/>
    <property type="molecule type" value="Genomic_DNA"/>
</dbReference>
<dbReference type="CDD" id="cd02440">
    <property type="entry name" value="AdoMet_MTases"/>
    <property type="match status" value="1"/>
</dbReference>
<dbReference type="InterPro" id="IPR013216">
    <property type="entry name" value="Methyltransf_11"/>
</dbReference>
<feature type="domain" description="Methyltransferase type 11" evidence="1">
    <location>
        <begin position="60"/>
        <end position="102"/>
    </location>
</feature>
<dbReference type="SUPFAM" id="SSF53335">
    <property type="entry name" value="S-adenosyl-L-methionine-dependent methyltransferases"/>
    <property type="match status" value="1"/>
</dbReference>
<dbReference type="AlphaFoldDB" id="A0A9C7CS46"/>
<dbReference type="Pfam" id="PF08241">
    <property type="entry name" value="Methyltransf_11"/>
    <property type="match status" value="1"/>
</dbReference>
<reference evidence="2" key="1">
    <citation type="submission" date="2022-11" db="EMBL/GenBank/DDBJ databases">
        <title>Complete Genome Sequences of three Polynucleobacter sp. Subcluster PnecC Strains KF022, KF023, and KF032 Isolated from a Shallow Eutrophic Lake in Japan.</title>
        <authorList>
            <person name="Ogata Y."/>
            <person name="Watanabe K."/>
            <person name="Takemine S."/>
            <person name="Shindo C."/>
            <person name="Kurokawa R."/>
            <person name="Suda W."/>
        </authorList>
    </citation>
    <scope>NUCLEOTIDE SEQUENCE</scope>
    <source>
        <strain evidence="2">KF023</strain>
    </source>
</reference>
<accession>A0A9C7CS46</accession>
<dbReference type="KEGG" id="pyt:PKF023_03570"/>
<name>A0A9C7CS46_9BURK</name>
<dbReference type="GO" id="GO:0008757">
    <property type="term" value="F:S-adenosylmethionine-dependent methyltransferase activity"/>
    <property type="evidence" value="ECO:0007669"/>
    <property type="project" value="InterPro"/>
</dbReference>
<gene>
    <name evidence="2" type="ORF">PKF023_03570</name>
</gene>
<organism evidence="2">
    <name type="scientific">Polynucleobacter yangtzensis</name>
    <dbReference type="NCBI Taxonomy" id="1743159"/>
    <lineage>
        <taxon>Bacteria</taxon>
        <taxon>Pseudomonadati</taxon>
        <taxon>Pseudomonadota</taxon>
        <taxon>Betaproteobacteria</taxon>
        <taxon>Burkholderiales</taxon>
        <taxon>Burkholderiaceae</taxon>
        <taxon>Polynucleobacter</taxon>
    </lineage>
</organism>
<dbReference type="Proteomes" id="UP001211097">
    <property type="component" value="Chromosome"/>
</dbReference>
<protein>
    <recommendedName>
        <fullName evidence="1">Methyltransferase type 11 domain-containing protein</fullName>
    </recommendedName>
</protein>
<dbReference type="InterPro" id="IPR029063">
    <property type="entry name" value="SAM-dependent_MTases_sf"/>
</dbReference>